<evidence type="ECO:0000256" key="1">
    <source>
        <dbReference type="SAM" id="MobiDB-lite"/>
    </source>
</evidence>
<comment type="caution">
    <text evidence="2">The sequence shown here is derived from an EMBL/GenBank/DDBJ whole genome shotgun (WGS) entry which is preliminary data.</text>
</comment>
<dbReference type="Proteomes" id="UP000799772">
    <property type="component" value="Unassembled WGS sequence"/>
</dbReference>
<keyword evidence="3" id="KW-1185">Reference proteome</keyword>
<evidence type="ECO:0000313" key="3">
    <source>
        <dbReference type="Proteomes" id="UP000799772"/>
    </source>
</evidence>
<reference evidence="2" key="1">
    <citation type="journal article" date="2020" name="Stud. Mycol.">
        <title>101 Dothideomycetes genomes: a test case for predicting lifestyles and emergence of pathogens.</title>
        <authorList>
            <person name="Haridas S."/>
            <person name="Albert R."/>
            <person name="Binder M."/>
            <person name="Bloem J."/>
            <person name="Labutti K."/>
            <person name="Salamov A."/>
            <person name="Andreopoulos B."/>
            <person name="Baker S."/>
            <person name="Barry K."/>
            <person name="Bills G."/>
            <person name="Bluhm B."/>
            <person name="Cannon C."/>
            <person name="Castanera R."/>
            <person name="Culley D."/>
            <person name="Daum C."/>
            <person name="Ezra D."/>
            <person name="Gonzalez J."/>
            <person name="Henrissat B."/>
            <person name="Kuo A."/>
            <person name="Liang C."/>
            <person name="Lipzen A."/>
            <person name="Lutzoni F."/>
            <person name="Magnuson J."/>
            <person name="Mondo S."/>
            <person name="Nolan M."/>
            <person name="Ohm R."/>
            <person name="Pangilinan J."/>
            <person name="Park H.-J."/>
            <person name="Ramirez L."/>
            <person name="Alfaro M."/>
            <person name="Sun H."/>
            <person name="Tritt A."/>
            <person name="Yoshinaga Y."/>
            <person name="Zwiers L.-H."/>
            <person name="Turgeon B."/>
            <person name="Goodwin S."/>
            <person name="Spatafora J."/>
            <person name="Crous P."/>
            <person name="Grigoriev I."/>
        </authorList>
    </citation>
    <scope>NUCLEOTIDE SEQUENCE</scope>
    <source>
        <strain evidence="2">CBS 133067</strain>
    </source>
</reference>
<name>A0A9P4M4W0_9PEZI</name>
<proteinExistence type="predicted"/>
<protein>
    <submittedName>
        <fullName evidence="2">Uncharacterized protein</fullName>
    </submittedName>
</protein>
<evidence type="ECO:0000313" key="2">
    <source>
        <dbReference type="EMBL" id="KAF2097225.1"/>
    </source>
</evidence>
<dbReference type="EMBL" id="ML978128">
    <property type="protein sequence ID" value="KAF2097225.1"/>
    <property type="molecule type" value="Genomic_DNA"/>
</dbReference>
<accession>A0A9P4M4W0</accession>
<gene>
    <name evidence="2" type="ORF">NA57DRAFT_57820</name>
</gene>
<dbReference type="AlphaFoldDB" id="A0A9P4M4W0"/>
<feature type="region of interest" description="Disordered" evidence="1">
    <location>
        <begin position="173"/>
        <end position="225"/>
    </location>
</feature>
<sequence length="437" mass="45269">MATVRAPTRTHCLRCGRKESDDACPDGRRSFFAEPLGGYTLGTAWDQIGEGSVAPRKGRLGFVAVPGLQLWAASGPESGASLDHLTNGSRAMREQRNQMLAGGSASCGTGPDGADAACGLISSGAPLSGGVVWLSSCAAMQACVRCWCSSAAGLLNGAELPRSSTAGLAMSTVAEGGGKSKSGSARSLSHCGGETRRSERQSGASAGDAWRTAGTRSGEASGVRLARSRLGAPSASVCESGRHASSAALVRLPNAGPQRRCWTLDNRRIGNACAARGARGGLLWSAATAGGEERGRSGGECGRKAVAVVGSTARTPPSQFIKHSKACACGSAEWAFVQLHFSYTVATFCIAMLLPPRPASKFADSQSSARRAVASVSPAVHYLIYCISHSAPWRPTQHVDHASGCLRGGWDEGRQEVRCLIERLPPSSDMAGFCRFL</sequence>
<organism evidence="2 3">
    <name type="scientific">Rhizodiscina lignyota</name>
    <dbReference type="NCBI Taxonomy" id="1504668"/>
    <lineage>
        <taxon>Eukaryota</taxon>
        <taxon>Fungi</taxon>
        <taxon>Dikarya</taxon>
        <taxon>Ascomycota</taxon>
        <taxon>Pezizomycotina</taxon>
        <taxon>Dothideomycetes</taxon>
        <taxon>Pleosporomycetidae</taxon>
        <taxon>Aulographales</taxon>
        <taxon>Rhizodiscinaceae</taxon>
        <taxon>Rhizodiscina</taxon>
    </lineage>
</organism>